<protein>
    <submittedName>
        <fullName evidence="4">MBL fold metallo-hydrolase</fullName>
    </submittedName>
</protein>
<organism evidence="4 5">
    <name type="scientific">Dokdonia genika</name>
    <dbReference type="NCBI Taxonomy" id="308113"/>
    <lineage>
        <taxon>Bacteria</taxon>
        <taxon>Pseudomonadati</taxon>
        <taxon>Bacteroidota</taxon>
        <taxon>Flavobacteriia</taxon>
        <taxon>Flavobacteriales</taxon>
        <taxon>Flavobacteriaceae</taxon>
        <taxon>Dokdonia</taxon>
    </lineage>
</organism>
<dbReference type="InterPro" id="IPR050855">
    <property type="entry name" value="NDM-1-like"/>
</dbReference>
<dbReference type="SMART" id="SM00849">
    <property type="entry name" value="Lactamase_B"/>
    <property type="match status" value="1"/>
</dbReference>
<comment type="caution">
    <text evidence="4">The sequence shown here is derived from an EMBL/GenBank/DDBJ whole genome shotgun (WGS) entry which is preliminary data.</text>
</comment>
<dbReference type="PANTHER" id="PTHR42951:SF4">
    <property type="entry name" value="ACYL-COENZYME A THIOESTERASE MBLAC2"/>
    <property type="match status" value="1"/>
</dbReference>
<dbReference type="CDD" id="cd16282">
    <property type="entry name" value="metallo-hydrolase-like_MBL-fold"/>
    <property type="match status" value="1"/>
</dbReference>
<comment type="similarity">
    <text evidence="1">Belongs to the metallo-beta-lactamase superfamily. Class-B beta-lactamase family.</text>
</comment>
<keyword evidence="2" id="KW-0732">Signal</keyword>
<evidence type="ECO:0000313" key="4">
    <source>
        <dbReference type="EMBL" id="MFC4690619.1"/>
    </source>
</evidence>
<dbReference type="EMBL" id="JBHSHB010000014">
    <property type="protein sequence ID" value="MFC4690619.1"/>
    <property type="molecule type" value="Genomic_DNA"/>
</dbReference>
<dbReference type="Pfam" id="PF00753">
    <property type="entry name" value="Lactamase_B"/>
    <property type="match status" value="1"/>
</dbReference>
<proteinExistence type="inferred from homology"/>
<dbReference type="InterPro" id="IPR036866">
    <property type="entry name" value="RibonucZ/Hydroxyglut_hydro"/>
</dbReference>
<accession>A0ABV9L9K7</accession>
<sequence length="295" mass="32130">MKYITLSLALLLTTISVAQGRFDNVEITVKEVSDHIYMLQGAGGNIGISTGVDGVFMIDDQFAPLSDKITAAIKTISPQPVKFLVNTHFHGDHSGGNANFEAAGAMIVAHDNVRKRLSENENTANAGLPVITFSEDATFYQNGDDVFLTHVHNAHTDGDALVYFAQSNVLHTGDTFFNGRFPFIDINRGGSIEGDIAAAKKGLMLVNNDTKIIPGHGALATKADYQKYHDMLVTVYTEVKKAAQNNVSLKEVTTMESITSSFFTDAETAKDFISGPKFRNTVYKSILQELETNEN</sequence>
<dbReference type="Gene3D" id="3.60.15.10">
    <property type="entry name" value="Ribonuclease Z/Hydroxyacylglutathione hydrolase-like"/>
    <property type="match status" value="1"/>
</dbReference>
<feature type="chain" id="PRO_5046910499" evidence="2">
    <location>
        <begin position="19"/>
        <end position="295"/>
    </location>
</feature>
<reference evidence="5" key="1">
    <citation type="journal article" date="2019" name="Int. J. Syst. Evol. Microbiol.">
        <title>The Global Catalogue of Microorganisms (GCM) 10K type strain sequencing project: providing services to taxonomists for standard genome sequencing and annotation.</title>
        <authorList>
            <consortium name="The Broad Institute Genomics Platform"/>
            <consortium name="The Broad Institute Genome Sequencing Center for Infectious Disease"/>
            <person name="Wu L."/>
            <person name="Ma J."/>
        </authorList>
    </citation>
    <scope>NUCLEOTIDE SEQUENCE [LARGE SCALE GENOMIC DNA]</scope>
    <source>
        <strain evidence="5">CGMCC 4.7427</strain>
    </source>
</reference>
<evidence type="ECO:0000256" key="1">
    <source>
        <dbReference type="ARBA" id="ARBA00005250"/>
    </source>
</evidence>
<keyword evidence="5" id="KW-1185">Reference proteome</keyword>
<evidence type="ECO:0000313" key="5">
    <source>
        <dbReference type="Proteomes" id="UP001595878"/>
    </source>
</evidence>
<feature type="domain" description="Metallo-beta-lactamase" evidence="3">
    <location>
        <begin position="43"/>
        <end position="216"/>
    </location>
</feature>
<evidence type="ECO:0000256" key="2">
    <source>
        <dbReference type="SAM" id="SignalP"/>
    </source>
</evidence>
<dbReference type="SUPFAM" id="SSF56281">
    <property type="entry name" value="Metallo-hydrolase/oxidoreductase"/>
    <property type="match status" value="1"/>
</dbReference>
<gene>
    <name evidence="4" type="ORF">ACFO5T_09290</name>
</gene>
<evidence type="ECO:0000259" key="3">
    <source>
        <dbReference type="SMART" id="SM00849"/>
    </source>
</evidence>
<dbReference type="InterPro" id="IPR001279">
    <property type="entry name" value="Metallo-B-lactamas"/>
</dbReference>
<dbReference type="Proteomes" id="UP001595878">
    <property type="component" value="Unassembled WGS sequence"/>
</dbReference>
<name>A0ABV9L9K7_9FLAO</name>
<dbReference type="PANTHER" id="PTHR42951">
    <property type="entry name" value="METALLO-BETA-LACTAMASE DOMAIN-CONTAINING"/>
    <property type="match status" value="1"/>
</dbReference>
<feature type="signal peptide" evidence="2">
    <location>
        <begin position="1"/>
        <end position="18"/>
    </location>
</feature>
<dbReference type="RefSeq" id="WP_380033816.1">
    <property type="nucleotide sequence ID" value="NZ_JBHSHB010000014.1"/>
</dbReference>